<evidence type="ECO:0000313" key="8">
    <source>
        <dbReference type="EMBL" id="PSU45192.1"/>
    </source>
</evidence>
<dbReference type="Pfam" id="PF21352">
    <property type="entry name" value="Zn_ribbon_Thio2"/>
    <property type="match status" value="1"/>
</dbReference>
<dbReference type="InterPro" id="IPR005746">
    <property type="entry name" value="Thioredoxin"/>
</dbReference>
<keyword evidence="4" id="KW-1015">Disulfide bond</keyword>
<gene>
    <name evidence="8" type="ORF">C9J12_23595</name>
</gene>
<dbReference type="GO" id="GO:0015035">
    <property type="term" value="F:protein-disulfide reductase activity"/>
    <property type="evidence" value="ECO:0007669"/>
    <property type="project" value="UniProtKB-UniRule"/>
</dbReference>
<evidence type="ECO:0000313" key="9">
    <source>
        <dbReference type="Proteomes" id="UP000240987"/>
    </source>
</evidence>
<dbReference type="OrthoDB" id="9790390at2"/>
<dbReference type="NCBIfam" id="TIGR01068">
    <property type="entry name" value="thioredoxin"/>
    <property type="match status" value="1"/>
</dbReference>
<evidence type="ECO:0000256" key="6">
    <source>
        <dbReference type="NCBIfam" id="TIGR01068"/>
    </source>
</evidence>
<evidence type="ECO:0000256" key="3">
    <source>
        <dbReference type="ARBA" id="ARBA00022982"/>
    </source>
</evidence>
<dbReference type="SUPFAM" id="SSF52833">
    <property type="entry name" value="Thioredoxin-like"/>
    <property type="match status" value="1"/>
</dbReference>
<sequence>MNTMTTRCPHCKAMNRIPAERIEDTATCGSCKEKLLDGKPIEGTTNNFLSLIQSDTPVVVDFWAPWCNPCVGFAPIFEDVAAERSGDARFVKIDTEAQQELAAQYRIRSIPTIMVFKNGQLLNNLNGALPKSQFNQWLNETLEQAK</sequence>
<dbReference type="GO" id="GO:0005829">
    <property type="term" value="C:cytosol"/>
    <property type="evidence" value="ECO:0007669"/>
    <property type="project" value="TreeGrafter"/>
</dbReference>
<dbReference type="Pfam" id="PF00085">
    <property type="entry name" value="Thioredoxin"/>
    <property type="match status" value="1"/>
</dbReference>
<evidence type="ECO:0000256" key="1">
    <source>
        <dbReference type="ARBA" id="ARBA00008987"/>
    </source>
</evidence>
<reference evidence="8 9" key="1">
    <citation type="submission" date="2018-01" db="EMBL/GenBank/DDBJ databases">
        <title>Whole genome sequencing of Histamine producing bacteria.</title>
        <authorList>
            <person name="Butler K."/>
        </authorList>
    </citation>
    <scope>NUCLEOTIDE SEQUENCE [LARGE SCALE GENOMIC DNA]</scope>
    <source>
        <strain evidence="8 9">JCM 12947</strain>
    </source>
</reference>
<dbReference type="FunFam" id="3.40.30.10:FF:000001">
    <property type="entry name" value="Thioredoxin"/>
    <property type="match status" value="1"/>
</dbReference>
<dbReference type="CDD" id="cd02947">
    <property type="entry name" value="TRX_family"/>
    <property type="match status" value="1"/>
</dbReference>
<evidence type="ECO:0000256" key="4">
    <source>
        <dbReference type="ARBA" id="ARBA00023157"/>
    </source>
</evidence>
<name>A0A2T3J8T0_9GAMM</name>
<dbReference type="PANTHER" id="PTHR45663:SF40">
    <property type="entry name" value="THIOREDOXIN 2"/>
    <property type="match status" value="1"/>
</dbReference>
<protein>
    <recommendedName>
        <fullName evidence="6">Thioredoxin</fullName>
    </recommendedName>
</protein>
<organism evidence="8 9">
    <name type="scientific">Photobacterium frigidiphilum</name>
    <dbReference type="NCBI Taxonomy" id="264736"/>
    <lineage>
        <taxon>Bacteria</taxon>
        <taxon>Pseudomonadati</taxon>
        <taxon>Pseudomonadota</taxon>
        <taxon>Gammaproteobacteria</taxon>
        <taxon>Vibrionales</taxon>
        <taxon>Vibrionaceae</taxon>
        <taxon>Photobacterium</taxon>
    </lineage>
</organism>
<dbReference type="Proteomes" id="UP000240987">
    <property type="component" value="Unassembled WGS sequence"/>
</dbReference>
<dbReference type="AlphaFoldDB" id="A0A2T3J8T0"/>
<proteinExistence type="inferred from homology"/>
<dbReference type="EMBL" id="PYMJ01000034">
    <property type="protein sequence ID" value="PSU45192.1"/>
    <property type="molecule type" value="Genomic_DNA"/>
</dbReference>
<dbReference type="PROSITE" id="PS51352">
    <property type="entry name" value="THIOREDOXIN_2"/>
    <property type="match status" value="1"/>
</dbReference>
<dbReference type="RefSeq" id="WP_107244944.1">
    <property type="nucleotide sequence ID" value="NZ_PYMJ01000034.1"/>
</dbReference>
<dbReference type="InterPro" id="IPR013766">
    <property type="entry name" value="Thioredoxin_domain"/>
</dbReference>
<dbReference type="InterPro" id="IPR036249">
    <property type="entry name" value="Thioredoxin-like_sf"/>
</dbReference>
<feature type="domain" description="Thioredoxin" evidence="7">
    <location>
        <begin position="20"/>
        <end position="143"/>
    </location>
</feature>
<dbReference type="PRINTS" id="PR00421">
    <property type="entry name" value="THIOREDOXIN"/>
</dbReference>
<keyword evidence="3" id="KW-0249">Electron transport</keyword>
<accession>A0A2T3J8T0</accession>
<keyword evidence="9" id="KW-1185">Reference proteome</keyword>
<dbReference type="PANTHER" id="PTHR45663">
    <property type="entry name" value="GEO12009P1"/>
    <property type="match status" value="1"/>
</dbReference>
<comment type="similarity">
    <text evidence="1">Belongs to the thioredoxin family.</text>
</comment>
<dbReference type="InterPro" id="IPR049299">
    <property type="entry name" value="Thio2_N"/>
</dbReference>
<evidence type="ECO:0000259" key="7">
    <source>
        <dbReference type="PROSITE" id="PS51352"/>
    </source>
</evidence>
<dbReference type="Gene3D" id="2.30.30.380">
    <property type="entry name" value="Zn-finger domain of Sec23/24"/>
    <property type="match status" value="1"/>
</dbReference>
<keyword evidence="2" id="KW-0813">Transport</keyword>
<comment type="caution">
    <text evidence="8">The sequence shown here is derived from an EMBL/GenBank/DDBJ whole genome shotgun (WGS) entry which is preliminary data.</text>
</comment>
<dbReference type="Gene3D" id="3.40.30.10">
    <property type="entry name" value="Glutaredoxin"/>
    <property type="match status" value="1"/>
</dbReference>
<evidence type="ECO:0000256" key="5">
    <source>
        <dbReference type="ARBA" id="ARBA00023284"/>
    </source>
</evidence>
<evidence type="ECO:0000256" key="2">
    <source>
        <dbReference type="ARBA" id="ARBA00022448"/>
    </source>
</evidence>
<keyword evidence="5" id="KW-0676">Redox-active center</keyword>
<dbReference type="NCBIfam" id="NF008229">
    <property type="entry name" value="PRK10996.1"/>
    <property type="match status" value="1"/>
</dbReference>